<organism evidence="2 3">
    <name type="scientific">Caerostris darwini</name>
    <dbReference type="NCBI Taxonomy" id="1538125"/>
    <lineage>
        <taxon>Eukaryota</taxon>
        <taxon>Metazoa</taxon>
        <taxon>Ecdysozoa</taxon>
        <taxon>Arthropoda</taxon>
        <taxon>Chelicerata</taxon>
        <taxon>Arachnida</taxon>
        <taxon>Araneae</taxon>
        <taxon>Araneomorphae</taxon>
        <taxon>Entelegynae</taxon>
        <taxon>Araneoidea</taxon>
        <taxon>Araneidae</taxon>
        <taxon>Caerostris</taxon>
    </lineage>
</organism>
<feature type="compositionally biased region" description="Basic and acidic residues" evidence="1">
    <location>
        <begin position="1"/>
        <end position="13"/>
    </location>
</feature>
<evidence type="ECO:0000313" key="3">
    <source>
        <dbReference type="Proteomes" id="UP001054837"/>
    </source>
</evidence>
<keyword evidence="3" id="KW-1185">Reference proteome</keyword>
<accession>A0AAV4SH39</accession>
<proteinExistence type="predicted"/>
<sequence length="91" mass="10531">MLQRKKECSRKVSDLASQGHSPRADPPEDECLPGMDAHQASTIIIYYSRLYRHQPLPTGWFTDPTSPSHPLQLYNSIYVHCLCKKWIIETF</sequence>
<comment type="caution">
    <text evidence="2">The sequence shown here is derived from an EMBL/GenBank/DDBJ whole genome shotgun (WGS) entry which is preliminary data.</text>
</comment>
<dbReference type="Proteomes" id="UP001054837">
    <property type="component" value="Unassembled WGS sequence"/>
</dbReference>
<feature type="region of interest" description="Disordered" evidence="1">
    <location>
        <begin position="1"/>
        <end position="34"/>
    </location>
</feature>
<name>A0AAV4SH39_9ARAC</name>
<reference evidence="2 3" key="1">
    <citation type="submission" date="2021-06" db="EMBL/GenBank/DDBJ databases">
        <title>Caerostris darwini draft genome.</title>
        <authorList>
            <person name="Kono N."/>
            <person name="Arakawa K."/>
        </authorList>
    </citation>
    <scope>NUCLEOTIDE SEQUENCE [LARGE SCALE GENOMIC DNA]</scope>
</reference>
<evidence type="ECO:0000313" key="2">
    <source>
        <dbReference type="EMBL" id="GIY31812.1"/>
    </source>
</evidence>
<gene>
    <name evidence="2" type="ORF">CDAR_580941</name>
</gene>
<dbReference type="EMBL" id="BPLQ01007719">
    <property type="protein sequence ID" value="GIY31812.1"/>
    <property type="molecule type" value="Genomic_DNA"/>
</dbReference>
<dbReference type="AlphaFoldDB" id="A0AAV4SH39"/>
<evidence type="ECO:0000256" key="1">
    <source>
        <dbReference type="SAM" id="MobiDB-lite"/>
    </source>
</evidence>
<protein>
    <submittedName>
        <fullName evidence="2">Uncharacterized protein</fullName>
    </submittedName>
</protein>